<name>A0A382ML93_9ZZZZ</name>
<evidence type="ECO:0000313" key="1">
    <source>
        <dbReference type="EMBL" id="SVC49744.1"/>
    </source>
</evidence>
<proteinExistence type="predicted"/>
<sequence length="51" mass="5575">VLGWGGSFMALSDLVNNPNFTQRYLSQGSANDTVNEMNNIIRNIIAQLGGY</sequence>
<dbReference type="AlphaFoldDB" id="A0A382ML93"/>
<feature type="non-terminal residue" evidence="1">
    <location>
        <position position="1"/>
    </location>
</feature>
<organism evidence="1">
    <name type="scientific">marine metagenome</name>
    <dbReference type="NCBI Taxonomy" id="408172"/>
    <lineage>
        <taxon>unclassified sequences</taxon>
        <taxon>metagenomes</taxon>
        <taxon>ecological metagenomes</taxon>
    </lineage>
</organism>
<dbReference type="EMBL" id="UINC01094478">
    <property type="protein sequence ID" value="SVC49744.1"/>
    <property type="molecule type" value="Genomic_DNA"/>
</dbReference>
<gene>
    <name evidence="1" type="ORF">METZ01_LOCUS302598</name>
</gene>
<accession>A0A382ML93</accession>
<protein>
    <submittedName>
        <fullName evidence="1">Uncharacterized protein</fullName>
    </submittedName>
</protein>
<reference evidence="1" key="1">
    <citation type="submission" date="2018-05" db="EMBL/GenBank/DDBJ databases">
        <authorList>
            <person name="Lanie J.A."/>
            <person name="Ng W.-L."/>
            <person name="Kazmierczak K.M."/>
            <person name="Andrzejewski T.M."/>
            <person name="Davidsen T.M."/>
            <person name="Wayne K.J."/>
            <person name="Tettelin H."/>
            <person name="Glass J.I."/>
            <person name="Rusch D."/>
            <person name="Podicherti R."/>
            <person name="Tsui H.-C.T."/>
            <person name="Winkler M.E."/>
        </authorList>
    </citation>
    <scope>NUCLEOTIDE SEQUENCE</scope>
</reference>